<dbReference type="InterPro" id="IPR014710">
    <property type="entry name" value="RmlC-like_jellyroll"/>
</dbReference>
<dbReference type="Gene3D" id="3.90.70.10">
    <property type="entry name" value="Cysteine proteinases"/>
    <property type="match status" value="1"/>
</dbReference>
<keyword evidence="6" id="KW-0067">ATP-binding</keyword>
<accession>A0ABV0JVM6</accession>
<dbReference type="Gene3D" id="3.40.50.300">
    <property type="entry name" value="P-loop containing nucleotide triphosphate hydrolases"/>
    <property type="match status" value="1"/>
</dbReference>
<dbReference type="InterPro" id="IPR000595">
    <property type="entry name" value="cNMP-bd_dom"/>
</dbReference>
<dbReference type="InterPro" id="IPR003439">
    <property type="entry name" value="ABC_transporter-like_ATP-bd"/>
</dbReference>
<comment type="caution">
    <text evidence="15">The sequence shown here is derived from an EMBL/GenBank/DDBJ whole genome shotgun (WGS) entry which is preliminary data.</text>
</comment>
<dbReference type="InterPro" id="IPR036640">
    <property type="entry name" value="ABC1_TM_sf"/>
</dbReference>
<evidence type="ECO:0000256" key="7">
    <source>
        <dbReference type="ARBA" id="ARBA00022989"/>
    </source>
</evidence>
<evidence type="ECO:0000259" key="13">
    <source>
        <dbReference type="PROSITE" id="PS50929"/>
    </source>
</evidence>
<feature type="transmembrane region" description="Helical" evidence="10">
    <location>
        <begin position="512"/>
        <end position="534"/>
    </location>
</feature>
<keyword evidence="8 10" id="KW-0472">Membrane</keyword>
<organism evidence="15 16">
    <name type="scientific">Funiculus sociatus GB2-A5</name>
    <dbReference type="NCBI Taxonomy" id="2933946"/>
    <lineage>
        <taxon>Bacteria</taxon>
        <taxon>Bacillati</taxon>
        <taxon>Cyanobacteriota</taxon>
        <taxon>Cyanophyceae</taxon>
        <taxon>Coleofasciculales</taxon>
        <taxon>Coleofasciculaceae</taxon>
        <taxon>Funiculus</taxon>
    </lineage>
</organism>
<dbReference type="PANTHER" id="PTHR43394">
    <property type="entry name" value="ATP-DEPENDENT PERMEASE MDL1, MITOCHONDRIAL"/>
    <property type="match status" value="1"/>
</dbReference>
<keyword evidence="5" id="KW-0645">Protease</keyword>
<protein>
    <submittedName>
        <fullName evidence="15">ABC transporter transmembrane domain-containing protein</fullName>
    </submittedName>
</protein>
<keyword evidence="3" id="KW-0547">Nucleotide-binding</keyword>
<feature type="region of interest" description="Disordered" evidence="9">
    <location>
        <begin position="309"/>
        <end position="342"/>
    </location>
</feature>
<evidence type="ECO:0000313" key="16">
    <source>
        <dbReference type="Proteomes" id="UP001442494"/>
    </source>
</evidence>
<evidence type="ECO:0000256" key="6">
    <source>
        <dbReference type="ARBA" id="ARBA00022840"/>
    </source>
</evidence>
<dbReference type="PANTHER" id="PTHR43394:SF1">
    <property type="entry name" value="ATP-BINDING CASSETTE SUB-FAMILY B MEMBER 10, MITOCHONDRIAL"/>
    <property type="match status" value="1"/>
</dbReference>
<dbReference type="PROSITE" id="PS50990">
    <property type="entry name" value="PEPTIDASE_C39"/>
    <property type="match status" value="1"/>
</dbReference>
<feature type="transmembrane region" description="Helical" evidence="10">
    <location>
        <begin position="546"/>
        <end position="566"/>
    </location>
</feature>
<dbReference type="SUPFAM" id="SSF51206">
    <property type="entry name" value="cAMP-binding domain-like"/>
    <property type="match status" value="1"/>
</dbReference>
<keyword evidence="16" id="KW-1185">Reference proteome</keyword>
<dbReference type="InterPro" id="IPR027417">
    <property type="entry name" value="P-loop_NTPase"/>
</dbReference>
<sequence length="1065" mass="118162">MNRMLGLPEHPPPQNLENASHSLANILNLLRLSQSDPNQASEFNQVFEMCEFQLGDPLVSYYVSPLSGNSVHGELDRENTDWFYIICQGRVRLLGFDATQGREVSALVLEAGENFGAEALFGNMELQSALSVRMPKAIAASAGVAARIPIAQLETWLERLPNLRDYLLKLSQERQCLIFLKTATELRSLPSLSLRQLLPYLVEIRISAGESLEYIPAETGRFWLGNGQIQGSQPPTVGESWGYPNPTPTDWVAQTDLVVYHLPTEHWEAAITIAPVLAVVSSDSASNGYQKLASHQAVMPIHRVCVNPQPSLNNGQTPLSSPSSTGGKEGGTDNQQPIAFPKPLKPRRLLGQRYPFIQQQSTADCGATCLAMIGQYWGKRFSLNSLRNLAGVGRSGASLTKGLATAAESVGFHARPVRASLSRLVDRTNPWIAHWQGDHYVVVYQVKGRRILIADPAVGRRSLSHEEFQANWTGYALLLDPTERLQTVQSEKRSLGSFWGILLPYRSLIGQIILASLLIQVFGLITPLFTQIILDRVVVNKSFITLHVFAIGLLLFGIWRIGLSAIRQYLLDYFANRLDLTLIGGFISHTLTLPLKFFESRHVGDIITRVQENQKIQMFLTRQAVTAWLDASMAIVYVGLMAYYNWRLTLLVLALIPPIAILTVVASPFLRKVSREVFAEEAAQNSSLVEMMNGVATVKAAAAERELRWRWEDRLTGTLNARFRGQKLANGLQATGGLINTLGSTALLWYGATLVMQNQLTIGQFVAFNMLIGNVINPVLALVNLWDELQEVMVSVERLNDVFSAQPEENPQQPLLVLPHLRGEVKLENVTFRYSQEQERNTLQNISFEVAAGQTVAIVGRSGSGKSTLVSLLQGLYHPTSGRICVDGHDIRHASPQSLRRQLGVVPQECFLFSGTIIENITLYADEYTLEQVVEVAKLAEAHAFIQDMPLGYNTKVGERGTNLSGGQRQRIAIARALLGDPRILILDEATSSLDTDSERRFQQNLARISRDRTSFIIAHRLSTVRGADCILVLDRGILVERGTHEELIALQGLYYHLAQQQLDL</sequence>
<evidence type="ECO:0000256" key="8">
    <source>
        <dbReference type="ARBA" id="ARBA00023136"/>
    </source>
</evidence>
<name>A0ABV0JVM6_9CYAN</name>
<comment type="subcellular location">
    <subcellularLocation>
        <location evidence="1">Cell membrane</location>
        <topology evidence="1">Multi-pass membrane protein</topology>
    </subcellularLocation>
</comment>
<feature type="transmembrane region" description="Helical" evidence="10">
    <location>
        <begin position="650"/>
        <end position="670"/>
    </location>
</feature>
<dbReference type="RefSeq" id="WP_190422999.1">
    <property type="nucleotide sequence ID" value="NZ_JAMPKK010000048.1"/>
</dbReference>
<dbReference type="InterPro" id="IPR005074">
    <property type="entry name" value="Peptidase_C39"/>
</dbReference>
<keyword evidence="2 10" id="KW-0812">Transmembrane</keyword>
<evidence type="ECO:0000256" key="2">
    <source>
        <dbReference type="ARBA" id="ARBA00022692"/>
    </source>
</evidence>
<dbReference type="PROSITE" id="PS50042">
    <property type="entry name" value="CNMP_BINDING_3"/>
    <property type="match status" value="1"/>
</dbReference>
<dbReference type="SUPFAM" id="SSF90123">
    <property type="entry name" value="ABC transporter transmembrane region"/>
    <property type="match status" value="1"/>
</dbReference>
<feature type="domain" description="Cyclic nucleotide-binding" evidence="11">
    <location>
        <begin position="78"/>
        <end position="133"/>
    </location>
</feature>
<evidence type="ECO:0000259" key="14">
    <source>
        <dbReference type="PROSITE" id="PS50990"/>
    </source>
</evidence>
<dbReference type="InterPro" id="IPR003593">
    <property type="entry name" value="AAA+_ATPase"/>
</dbReference>
<keyword evidence="7 10" id="KW-1133">Transmembrane helix</keyword>
<gene>
    <name evidence="15" type="ORF">NDI37_19675</name>
</gene>
<feature type="transmembrane region" description="Helical" evidence="10">
    <location>
        <begin position="619"/>
        <end position="644"/>
    </location>
</feature>
<evidence type="ECO:0000256" key="3">
    <source>
        <dbReference type="ARBA" id="ARBA00022741"/>
    </source>
</evidence>
<evidence type="ECO:0000256" key="1">
    <source>
        <dbReference type="ARBA" id="ARBA00004651"/>
    </source>
</evidence>
<dbReference type="InterPro" id="IPR011527">
    <property type="entry name" value="ABC1_TM_dom"/>
</dbReference>
<dbReference type="Proteomes" id="UP001442494">
    <property type="component" value="Unassembled WGS sequence"/>
</dbReference>
<dbReference type="InterPro" id="IPR039421">
    <property type="entry name" value="Type_1_exporter"/>
</dbReference>
<dbReference type="PROSITE" id="PS50893">
    <property type="entry name" value="ABC_TRANSPORTER_2"/>
    <property type="match status" value="1"/>
</dbReference>
<dbReference type="InterPro" id="IPR018490">
    <property type="entry name" value="cNMP-bd_dom_sf"/>
</dbReference>
<dbReference type="InterPro" id="IPR017871">
    <property type="entry name" value="ABC_transporter-like_CS"/>
</dbReference>
<evidence type="ECO:0000259" key="12">
    <source>
        <dbReference type="PROSITE" id="PS50893"/>
    </source>
</evidence>
<proteinExistence type="predicted"/>
<reference evidence="15 16" key="1">
    <citation type="submission" date="2022-04" db="EMBL/GenBank/DDBJ databases">
        <title>Positive selection, recombination, and allopatry shape intraspecific diversity of widespread and dominant cyanobacteria.</title>
        <authorList>
            <person name="Wei J."/>
            <person name="Shu W."/>
            <person name="Hu C."/>
        </authorList>
    </citation>
    <scope>NUCLEOTIDE SEQUENCE [LARGE SCALE GENOMIC DNA]</scope>
    <source>
        <strain evidence="15 16">GB2-A5</strain>
    </source>
</reference>
<dbReference type="SUPFAM" id="SSF52540">
    <property type="entry name" value="P-loop containing nucleoside triphosphate hydrolases"/>
    <property type="match status" value="1"/>
</dbReference>
<feature type="domain" description="Peptidase C39" evidence="14">
    <location>
        <begin position="359"/>
        <end position="479"/>
    </location>
</feature>
<evidence type="ECO:0000313" key="15">
    <source>
        <dbReference type="EMBL" id="MEP0866677.1"/>
    </source>
</evidence>
<dbReference type="Gene3D" id="1.20.1560.10">
    <property type="entry name" value="ABC transporter type 1, transmembrane domain"/>
    <property type="match status" value="1"/>
</dbReference>
<evidence type="ECO:0000256" key="5">
    <source>
        <dbReference type="ARBA" id="ARBA00022807"/>
    </source>
</evidence>
<keyword evidence="4" id="KW-0378">Hydrolase</keyword>
<dbReference type="SMART" id="SM00382">
    <property type="entry name" value="AAA"/>
    <property type="match status" value="1"/>
</dbReference>
<evidence type="ECO:0000256" key="10">
    <source>
        <dbReference type="SAM" id="Phobius"/>
    </source>
</evidence>
<evidence type="ECO:0000256" key="4">
    <source>
        <dbReference type="ARBA" id="ARBA00022801"/>
    </source>
</evidence>
<dbReference type="Pfam" id="PF03412">
    <property type="entry name" value="Peptidase_C39"/>
    <property type="match status" value="1"/>
</dbReference>
<dbReference type="CDD" id="cd02418">
    <property type="entry name" value="Peptidase_C39B"/>
    <property type="match status" value="1"/>
</dbReference>
<dbReference type="PROSITE" id="PS00211">
    <property type="entry name" value="ABC_TRANSPORTER_1"/>
    <property type="match status" value="1"/>
</dbReference>
<feature type="domain" description="ABC transmembrane type-1" evidence="13">
    <location>
        <begin position="512"/>
        <end position="791"/>
    </location>
</feature>
<keyword evidence="5" id="KW-0788">Thiol protease</keyword>
<evidence type="ECO:0000256" key="9">
    <source>
        <dbReference type="SAM" id="MobiDB-lite"/>
    </source>
</evidence>
<dbReference type="EMBL" id="JAMPKK010000048">
    <property type="protein sequence ID" value="MEP0866677.1"/>
    <property type="molecule type" value="Genomic_DNA"/>
</dbReference>
<dbReference type="Gene3D" id="2.60.120.10">
    <property type="entry name" value="Jelly Rolls"/>
    <property type="match status" value="1"/>
</dbReference>
<evidence type="ECO:0000259" key="11">
    <source>
        <dbReference type="PROSITE" id="PS50042"/>
    </source>
</evidence>
<feature type="compositionally biased region" description="Polar residues" evidence="9">
    <location>
        <begin position="309"/>
        <end position="337"/>
    </location>
</feature>
<dbReference type="Pfam" id="PF00664">
    <property type="entry name" value="ABC_membrane"/>
    <property type="match status" value="1"/>
</dbReference>
<dbReference type="Pfam" id="PF00005">
    <property type="entry name" value="ABC_tran"/>
    <property type="match status" value="1"/>
</dbReference>
<feature type="domain" description="ABC transporter" evidence="12">
    <location>
        <begin position="825"/>
        <end position="1061"/>
    </location>
</feature>
<dbReference type="CDD" id="cd18568">
    <property type="entry name" value="ABC_6TM_HetC_like"/>
    <property type="match status" value="1"/>
</dbReference>
<dbReference type="PROSITE" id="PS50929">
    <property type="entry name" value="ABC_TM1F"/>
    <property type="match status" value="1"/>
</dbReference>